<dbReference type="AlphaFoldDB" id="A0A9P1M0U5"/>
<dbReference type="EMBL" id="CAMXCT010006654">
    <property type="protein sequence ID" value="CAI4017736.1"/>
    <property type="molecule type" value="Genomic_DNA"/>
</dbReference>
<name>A0A9P1M0U5_9DINO</name>
<organism evidence="1">
    <name type="scientific">Cladocopium goreaui</name>
    <dbReference type="NCBI Taxonomy" id="2562237"/>
    <lineage>
        <taxon>Eukaryota</taxon>
        <taxon>Sar</taxon>
        <taxon>Alveolata</taxon>
        <taxon>Dinophyceae</taxon>
        <taxon>Suessiales</taxon>
        <taxon>Symbiodiniaceae</taxon>
        <taxon>Cladocopium</taxon>
    </lineage>
</organism>
<dbReference type="EMBL" id="CAMXCT020006654">
    <property type="protein sequence ID" value="CAL1171111.1"/>
    <property type="molecule type" value="Genomic_DNA"/>
</dbReference>
<keyword evidence="3" id="KW-1185">Reference proteome</keyword>
<accession>A0A9P1M0U5</accession>
<gene>
    <name evidence="1" type="ORF">C1SCF055_LOCUS42356</name>
</gene>
<reference evidence="1" key="1">
    <citation type="submission" date="2022-10" db="EMBL/GenBank/DDBJ databases">
        <authorList>
            <person name="Chen Y."/>
            <person name="Dougan E. K."/>
            <person name="Chan C."/>
            <person name="Rhodes N."/>
            <person name="Thang M."/>
        </authorList>
    </citation>
    <scope>NUCLEOTIDE SEQUENCE</scope>
</reference>
<dbReference type="Proteomes" id="UP001152797">
    <property type="component" value="Unassembled WGS sequence"/>
</dbReference>
<evidence type="ECO:0000313" key="3">
    <source>
        <dbReference type="Proteomes" id="UP001152797"/>
    </source>
</evidence>
<evidence type="ECO:0000313" key="1">
    <source>
        <dbReference type="EMBL" id="CAI4017736.1"/>
    </source>
</evidence>
<proteinExistence type="predicted"/>
<comment type="caution">
    <text evidence="1">The sequence shown here is derived from an EMBL/GenBank/DDBJ whole genome shotgun (WGS) entry which is preliminary data.</text>
</comment>
<reference evidence="2" key="2">
    <citation type="submission" date="2024-04" db="EMBL/GenBank/DDBJ databases">
        <authorList>
            <person name="Chen Y."/>
            <person name="Shah S."/>
            <person name="Dougan E. K."/>
            <person name="Thang M."/>
            <person name="Chan C."/>
        </authorList>
    </citation>
    <scope>NUCLEOTIDE SEQUENCE [LARGE SCALE GENOMIC DNA]</scope>
</reference>
<dbReference type="EMBL" id="CAMXCT030006654">
    <property type="protein sequence ID" value="CAL4805048.1"/>
    <property type="molecule type" value="Genomic_DNA"/>
</dbReference>
<sequence length="59" mass="6986">MMTSLNVAGQRQNLVEPWLSEKTRMLRKRMQRSLFPRSMLCRIRQSCSARANFVRSSKL</sequence>
<evidence type="ECO:0000313" key="2">
    <source>
        <dbReference type="EMBL" id="CAL1171111.1"/>
    </source>
</evidence>
<protein>
    <submittedName>
        <fullName evidence="1">Uncharacterized protein</fullName>
    </submittedName>
</protein>